<dbReference type="EMBL" id="VDUZ01000022">
    <property type="protein sequence ID" value="TXL73855.1"/>
    <property type="molecule type" value="Genomic_DNA"/>
</dbReference>
<dbReference type="RefSeq" id="WP_147848650.1">
    <property type="nucleotide sequence ID" value="NZ_VDUZ01000022.1"/>
</dbReference>
<evidence type="ECO:0000313" key="2">
    <source>
        <dbReference type="Proteomes" id="UP000321638"/>
    </source>
</evidence>
<dbReference type="Pfam" id="PF21810">
    <property type="entry name" value="DUF6880"/>
    <property type="match status" value="1"/>
</dbReference>
<accession>A0A5C8PKT1</accession>
<keyword evidence="2" id="KW-1185">Reference proteome</keyword>
<dbReference type="Proteomes" id="UP000321638">
    <property type="component" value="Unassembled WGS sequence"/>
</dbReference>
<dbReference type="AlphaFoldDB" id="A0A5C8PKT1"/>
<evidence type="ECO:0000313" key="1">
    <source>
        <dbReference type="EMBL" id="TXL73855.1"/>
    </source>
</evidence>
<gene>
    <name evidence="1" type="ORF">FHP25_19585</name>
</gene>
<sequence>MPKTTIKRSPTGITVANLEKLGASRLAALLVEQARHDRLLRETLTRTLAAASGEGELHDYIDRRLLMLAKGREVDREGAKALVRELEQLRQDTIAATDPAAAIGLLRHMLALGPAIVRRAPPPREQVSAWLAAVLADLVRLWRAAPPDPDELVALAIDCAGREDDAFPNVLTVLAPALGAAGLQTVRARLKAALKELPAELAGGRWGAAGKPAYRSGTHAWRLRRQLGEIADLLGDVDGYIALEKAQPRAQVNVRAIVERLVRAGRGAEALAWLDDGRYHNRLIPTLDLRLAALESLGQREEAQALRWQHFERHLDREMLKDYLRHLPDFADFEAEQRAMAHVLDAKSATDALAFLLAWPDIDSVARLVRSRSTEFGATPPDMLFSAGEVLRLRHPLAAVVALRLAIQGVLRRGLPHLIEKAALALAECAALEPPAGTEPDWEAHDTFVERLREAYPRPWKFWEAVYPLAH</sequence>
<protein>
    <submittedName>
        <fullName evidence="1">Uncharacterized protein</fullName>
    </submittedName>
</protein>
<proteinExistence type="predicted"/>
<comment type="caution">
    <text evidence="1">The sequence shown here is derived from an EMBL/GenBank/DDBJ whole genome shotgun (WGS) entry which is preliminary data.</text>
</comment>
<name>A0A5C8PKT1_9HYPH</name>
<dbReference type="OrthoDB" id="7183688at2"/>
<dbReference type="InterPro" id="IPR049245">
    <property type="entry name" value="DUF6880"/>
</dbReference>
<reference evidence="1 2" key="1">
    <citation type="submission" date="2019-06" db="EMBL/GenBank/DDBJ databases">
        <title>New taxonomy in bacterial strain CC-CFT640, isolated from vineyard.</title>
        <authorList>
            <person name="Lin S.-Y."/>
            <person name="Tsai C.-F."/>
            <person name="Young C.-C."/>
        </authorList>
    </citation>
    <scope>NUCLEOTIDE SEQUENCE [LARGE SCALE GENOMIC DNA]</scope>
    <source>
        <strain evidence="1 2">CC-CFT640</strain>
    </source>
</reference>
<organism evidence="1 2">
    <name type="scientific">Vineibacter terrae</name>
    <dbReference type="NCBI Taxonomy" id="2586908"/>
    <lineage>
        <taxon>Bacteria</taxon>
        <taxon>Pseudomonadati</taxon>
        <taxon>Pseudomonadota</taxon>
        <taxon>Alphaproteobacteria</taxon>
        <taxon>Hyphomicrobiales</taxon>
        <taxon>Vineibacter</taxon>
    </lineage>
</organism>